<evidence type="ECO:0000313" key="1">
    <source>
        <dbReference type="EMBL" id="OUI77803.1"/>
    </source>
</evidence>
<accession>A0A251ZT17</accession>
<dbReference type="InterPro" id="IPR036890">
    <property type="entry name" value="HATPase_C_sf"/>
</dbReference>
<gene>
    <name evidence="1" type="ORF">HK18_01310</name>
</gene>
<name>A0A251ZT17_9PROT</name>
<sequence>MGIDVISSCVNNELGIIMPSLQTDIVGRVKRLPLDPTEESTLLPMFEAISNGLHAIEDRFGNNSLRNGVITVTILRDDGDENRPIIGYIIQDNGVGLNQTNFDSFCKPDSVYKIKRGGKGVGRLGWLKVFKNIDVYSRFQDQSGQIETRAFLFKLTNENQIEEKINSAHALTEVGTIITLKDFTQDFHNKVPTSVDVIKQRIIAHFLPLFASESVPKISLIDDGQKIDLQDFFDGFKTNTSEEEVSFFLNDEEIHLQIRHIKLNKKIRLGLSLKNYNWLYMAANSRVANEKKLDNYLGLKVLEGEQVYIGCAYGDFLDQRVNQERTGFNCKAEVIEEIVRSLSSAIKNYLSDDIQAIKQQKKKTINSLIDEHPQFLYIKGDTESFVDHLAPSAIQKKDIFAAMCADRYEKTSKFKRVKENIALTPSFTNEIKKQVEECNRFITESGQGMLAEYVLTRKVTIEFLNKYLELNDVEQYEKEDAVHKLIVPMRTDSNRLTIEDHNLWLLDDRLAFFSFFASDQPIRQYIDSDSEKRPDVAFFYDSCMAWNETENGNKVVLVEFKRPSRDDYSVYSKDKNPIQQLIDYIQLFKEGGLKDYKGRTPSQNLKNASFHCYLVADLTPSLLSCLQGRKFTDTPDGKGKIGYFSEPDGFVEIIPYDKLVNDAQMRNAIFLQKLGINKTN</sequence>
<proteinExistence type="predicted"/>
<organism evidence="1 2">
    <name type="scientific">Commensalibacter intestini</name>
    <dbReference type="NCBI Taxonomy" id="479936"/>
    <lineage>
        <taxon>Bacteria</taxon>
        <taxon>Pseudomonadati</taxon>
        <taxon>Pseudomonadota</taxon>
        <taxon>Alphaproteobacteria</taxon>
        <taxon>Acetobacterales</taxon>
        <taxon>Acetobacteraceae</taxon>
    </lineage>
</organism>
<comment type="caution">
    <text evidence="1">The sequence shown here is derived from an EMBL/GenBank/DDBJ whole genome shotgun (WGS) entry which is preliminary data.</text>
</comment>
<dbReference type="Gene3D" id="3.30.565.10">
    <property type="entry name" value="Histidine kinase-like ATPase, C-terminal domain"/>
    <property type="match status" value="1"/>
</dbReference>
<dbReference type="RefSeq" id="WP_086632653.1">
    <property type="nucleotide sequence ID" value="NZ_JOPB01000018.1"/>
</dbReference>
<protein>
    <recommendedName>
        <fullName evidence="3">ATP-binding protein</fullName>
    </recommendedName>
</protein>
<evidence type="ECO:0008006" key="3">
    <source>
        <dbReference type="Google" id="ProtNLM"/>
    </source>
</evidence>
<dbReference type="EMBL" id="JOPB01000018">
    <property type="protein sequence ID" value="OUI77803.1"/>
    <property type="molecule type" value="Genomic_DNA"/>
</dbReference>
<keyword evidence="2" id="KW-1185">Reference proteome</keyword>
<evidence type="ECO:0000313" key="2">
    <source>
        <dbReference type="Proteomes" id="UP000194946"/>
    </source>
</evidence>
<dbReference type="SUPFAM" id="SSF55874">
    <property type="entry name" value="ATPase domain of HSP90 chaperone/DNA topoisomerase II/histidine kinase"/>
    <property type="match status" value="1"/>
</dbReference>
<dbReference type="AlphaFoldDB" id="A0A251ZT17"/>
<dbReference type="Proteomes" id="UP000194946">
    <property type="component" value="Unassembled WGS sequence"/>
</dbReference>
<reference evidence="2" key="1">
    <citation type="submission" date="2014-06" db="EMBL/GenBank/DDBJ databases">
        <authorList>
            <person name="Winans N.J."/>
            <person name="Newell P.D."/>
            <person name="Douglas A.E."/>
        </authorList>
    </citation>
    <scope>NUCLEOTIDE SEQUENCE [LARGE SCALE GENOMIC DNA]</scope>
    <source>
        <strain evidence="2">DmL_052</strain>
    </source>
</reference>